<dbReference type="AlphaFoldDB" id="A0A6C0F009"/>
<evidence type="ECO:0000313" key="2">
    <source>
        <dbReference type="EMBL" id="QHT33869.1"/>
    </source>
</evidence>
<keyword evidence="1" id="KW-0812">Transmembrane</keyword>
<organism evidence="2">
    <name type="scientific">viral metagenome</name>
    <dbReference type="NCBI Taxonomy" id="1070528"/>
    <lineage>
        <taxon>unclassified sequences</taxon>
        <taxon>metagenomes</taxon>
        <taxon>organismal metagenomes</taxon>
    </lineage>
</organism>
<accession>A0A6C0F009</accession>
<name>A0A6C0F009_9ZZZZ</name>
<keyword evidence="1" id="KW-0472">Membrane</keyword>
<proteinExistence type="predicted"/>
<dbReference type="EMBL" id="MN738979">
    <property type="protein sequence ID" value="QHT33869.1"/>
    <property type="molecule type" value="Genomic_DNA"/>
</dbReference>
<sequence length="234" mass="27258">MIVLIICIIIFIVYLSIFGLLSYYFIKKRKVWDSIFSLEAIQNSITELLMCPEHFLIWLPFIDFENTICVEKKKQSDAARDNIKKVLEHISIIMKDMVDVNIDESGIGSGDSDGCNIKKVKWILEGTLKDFDRMYDETAEFYYKLEGSYDILNDKVKKGKEGKEGKEGKLMSLEDLVFLENNIEVSNNISSILSIFTDNDYKLLFQIENGYMSSFLYNLIENIRIYRLSCMMKM</sequence>
<reference evidence="2" key="1">
    <citation type="journal article" date="2020" name="Nature">
        <title>Giant virus diversity and host interactions through global metagenomics.</title>
        <authorList>
            <person name="Schulz F."/>
            <person name="Roux S."/>
            <person name="Paez-Espino D."/>
            <person name="Jungbluth S."/>
            <person name="Walsh D.A."/>
            <person name="Denef V.J."/>
            <person name="McMahon K.D."/>
            <person name="Konstantinidis K.T."/>
            <person name="Eloe-Fadrosh E.A."/>
            <person name="Kyrpides N.C."/>
            <person name="Woyke T."/>
        </authorList>
    </citation>
    <scope>NUCLEOTIDE SEQUENCE</scope>
    <source>
        <strain evidence="2">GVMAG-M-3300009161-52</strain>
    </source>
</reference>
<keyword evidence="1" id="KW-1133">Transmembrane helix</keyword>
<feature type="transmembrane region" description="Helical" evidence="1">
    <location>
        <begin position="6"/>
        <end position="26"/>
    </location>
</feature>
<protein>
    <submittedName>
        <fullName evidence="2">Uncharacterized protein</fullName>
    </submittedName>
</protein>
<evidence type="ECO:0000256" key="1">
    <source>
        <dbReference type="SAM" id="Phobius"/>
    </source>
</evidence>